<dbReference type="PANTHER" id="PTHR31286">
    <property type="entry name" value="GLYCINE-RICH CELL WALL STRUCTURAL PROTEIN 1.8-LIKE"/>
    <property type="match status" value="1"/>
</dbReference>
<accession>A0A6D2I069</accession>
<protein>
    <recommendedName>
        <fullName evidence="1">DUF4283 domain-containing protein</fullName>
    </recommendedName>
</protein>
<dbReference type="AlphaFoldDB" id="A0A6D2I069"/>
<dbReference type="Pfam" id="PF14111">
    <property type="entry name" value="DUF4283"/>
    <property type="match status" value="1"/>
</dbReference>
<dbReference type="InterPro" id="IPR025558">
    <property type="entry name" value="DUF4283"/>
</dbReference>
<dbReference type="Proteomes" id="UP000467841">
    <property type="component" value="Unassembled WGS sequence"/>
</dbReference>
<keyword evidence="3" id="KW-1185">Reference proteome</keyword>
<evidence type="ECO:0000313" key="2">
    <source>
        <dbReference type="EMBL" id="CAA7021821.1"/>
    </source>
</evidence>
<dbReference type="PANTHER" id="PTHR31286:SF163">
    <property type="entry name" value="ZINC KNUCKLE CX2CX4HX4C DOMAIN-CONTAINING PROTEIN"/>
    <property type="match status" value="1"/>
</dbReference>
<sequence>MARRFSYAEKGKAVDLTSAPPPRKCIRAPELDTTDLIHQNFLTLIGRLTNPQQQRMGTMIPFISSRWELRGRAVGSDLGNHCFQFRFDYAEDLQKLLKNRPYQYARWMLILQKWEPIISSSFPSHIPFWIQLKGIPLHYWKKELLSNIGQEIGDYKEQVLNKKSAKIKVEVNGLQPLIKDAVIEFEGGHEAVLTFEYENLGKHCSYC</sequence>
<dbReference type="EMBL" id="CACVBM020000654">
    <property type="protein sequence ID" value="CAA7021821.1"/>
    <property type="molecule type" value="Genomic_DNA"/>
</dbReference>
<dbReference type="InterPro" id="IPR040256">
    <property type="entry name" value="At4g02000-like"/>
</dbReference>
<evidence type="ECO:0000313" key="3">
    <source>
        <dbReference type="Proteomes" id="UP000467841"/>
    </source>
</evidence>
<proteinExistence type="predicted"/>
<feature type="domain" description="DUF4283" evidence="1">
    <location>
        <begin position="42"/>
        <end position="116"/>
    </location>
</feature>
<comment type="caution">
    <text evidence="2">The sequence shown here is derived from an EMBL/GenBank/DDBJ whole genome shotgun (WGS) entry which is preliminary data.</text>
</comment>
<name>A0A6D2I069_9BRAS</name>
<gene>
    <name evidence="2" type="ORF">MERR_LOCUS9056</name>
</gene>
<reference evidence="2" key="1">
    <citation type="submission" date="2020-01" db="EMBL/GenBank/DDBJ databases">
        <authorList>
            <person name="Mishra B."/>
        </authorList>
    </citation>
    <scope>NUCLEOTIDE SEQUENCE [LARGE SCALE GENOMIC DNA]</scope>
</reference>
<organism evidence="2 3">
    <name type="scientific">Microthlaspi erraticum</name>
    <dbReference type="NCBI Taxonomy" id="1685480"/>
    <lineage>
        <taxon>Eukaryota</taxon>
        <taxon>Viridiplantae</taxon>
        <taxon>Streptophyta</taxon>
        <taxon>Embryophyta</taxon>
        <taxon>Tracheophyta</taxon>
        <taxon>Spermatophyta</taxon>
        <taxon>Magnoliopsida</taxon>
        <taxon>eudicotyledons</taxon>
        <taxon>Gunneridae</taxon>
        <taxon>Pentapetalae</taxon>
        <taxon>rosids</taxon>
        <taxon>malvids</taxon>
        <taxon>Brassicales</taxon>
        <taxon>Brassicaceae</taxon>
        <taxon>Coluteocarpeae</taxon>
        <taxon>Microthlaspi</taxon>
    </lineage>
</organism>
<dbReference type="OrthoDB" id="1461917at2759"/>
<evidence type="ECO:0000259" key="1">
    <source>
        <dbReference type="Pfam" id="PF14111"/>
    </source>
</evidence>